<proteinExistence type="predicted"/>
<dbReference type="RefSeq" id="WP_092642093.1">
    <property type="nucleotide sequence ID" value="NZ_FNPX01000002.1"/>
</dbReference>
<accession>A0A1H3KX29</accession>
<dbReference type="AlphaFoldDB" id="A0A1H3KX29"/>
<name>A0A1H3KX29_9RHOB</name>
<organism evidence="2 3">
    <name type="scientific">Jannaschia faecimaris</name>
    <dbReference type="NCBI Taxonomy" id="1244108"/>
    <lineage>
        <taxon>Bacteria</taxon>
        <taxon>Pseudomonadati</taxon>
        <taxon>Pseudomonadota</taxon>
        <taxon>Alphaproteobacteria</taxon>
        <taxon>Rhodobacterales</taxon>
        <taxon>Roseobacteraceae</taxon>
        <taxon>Jannaschia</taxon>
    </lineage>
</organism>
<feature type="domain" description="MOSC" evidence="1">
    <location>
        <begin position="104"/>
        <end position="244"/>
    </location>
</feature>
<dbReference type="InterPro" id="IPR005302">
    <property type="entry name" value="MoCF_Sase_C"/>
</dbReference>
<evidence type="ECO:0000313" key="3">
    <source>
        <dbReference type="Proteomes" id="UP000198914"/>
    </source>
</evidence>
<protein>
    <recommendedName>
        <fullName evidence="1">MOSC domain-containing protein</fullName>
    </recommendedName>
</protein>
<dbReference type="InterPro" id="IPR052716">
    <property type="entry name" value="MOSC_domain"/>
</dbReference>
<dbReference type="PROSITE" id="PS51340">
    <property type="entry name" value="MOSC"/>
    <property type="match status" value="1"/>
</dbReference>
<dbReference type="Pfam" id="PF03473">
    <property type="entry name" value="MOSC"/>
    <property type="match status" value="1"/>
</dbReference>
<dbReference type="EMBL" id="FNPX01000002">
    <property type="protein sequence ID" value="SDY56549.1"/>
    <property type="molecule type" value="Genomic_DNA"/>
</dbReference>
<dbReference type="GO" id="GO:0030151">
    <property type="term" value="F:molybdenum ion binding"/>
    <property type="evidence" value="ECO:0007669"/>
    <property type="project" value="InterPro"/>
</dbReference>
<gene>
    <name evidence="2" type="ORF">SAMN05444004_10210</name>
</gene>
<dbReference type="SUPFAM" id="SSF50800">
    <property type="entry name" value="PK beta-barrel domain-like"/>
    <property type="match status" value="1"/>
</dbReference>
<dbReference type="PANTHER" id="PTHR36930">
    <property type="entry name" value="METAL-SULFUR CLUSTER BIOSYNTHESIS PROTEINS YUAD-RELATED"/>
    <property type="match status" value="1"/>
</dbReference>
<dbReference type="InterPro" id="IPR005303">
    <property type="entry name" value="MOCOS_middle"/>
</dbReference>
<evidence type="ECO:0000259" key="1">
    <source>
        <dbReference type="PROSITE" id="PS51340"/>
    </source>
</evidence>
<dbReference type="Proteomes" id="UP000198914">
    <property type="component" value="Unassembled WGS sequence"/>
</dbReference>
<dbReference type="PANTHER" id="PTHR36930:SF1">
    <property type="entry name" value="MOSC DOMAIN-CONTAINING PROTEIN"/>
    <property type="match status" value="1"/>
</dbReference>
<evidence type="ECO:0000313" key="2">
    <source>
        <dbReference type="EMBL" id="SDY56549.1"/>
    </source>
</evidence>
<reference evidence="3" key="1">
    <citation type="submission" date="2016-10" db="EMBL/GenBank/DDBJ databases">
        <authorList>
            <person name="Varghese N."/>
            <person name="Submissions S."/>
        </authorList>
    </citation>
    <scope>NUCLEOTIDE SEQUENCE [LARGE SCALE GENOMIC DNA]</scope>
    <source>
        <strain evidence="3">DSM 100420</strain>
    </source>
</reference>
<sequence>MDLAQIWRHPIKAIGREPLDRVTLSPCCTLPFDRHWAVTHDKANPVDGGWAQKANFLRGVSGPGLMAVTATLDEPGRSVTLHHPDQTDLTVAPDDAPEMLVAWLRAIWPDDLPQPKAVVASDTGFTDVPDAWVSVHSLASHRAVEQKLGRDLSIHRWRGNLWIDGFAPWEEFDLVGRTFRIGDAVLKGTQRITRCRATEANPKTGRRDADTLGVLRTWDHQDFGIYAEVIEGGEIAPGAKVEIL</sequence>
<dbReference type="STRING" id="1244108.SAMN05444004_10210"/>
<dbReference type="GO" id="GO:0030170">
    <property type="term" value="F:pyridoxal phosphate binding"/>
    <property type="evidence" value="ECO:0007669"/>
    <property type="project" value="InterPro"/>
</dbReference>
<dbReference type="GO" id="GO:0003824">
    <property type="term" value="F:catalytic activity"/>
    <property type="evidence" value="ECO:0007669"/>
    <property type="project" value="InterPro"/>
</dbReference>
<dbReference type="OrthoDB" id="581532at2"/>
<dbReference type="Pfam" id="PF03476">
    <property type="entry name" value="MOSC_N"/>
    <property type="match status" value="1"/>
</dbReference>
<dbReference type="InterPro" id="IPR011037">
    <property type="entry name" value="Pyrv_Knase-like_insert_dom_sf"/>
</dbReference>
<keyword evidence="3" id="KW-1185">Reference proteome</keyword>
<dbReference type="Gene3D" id="2.40.33.20">
    <property type="entry name" value="PK beta-barrel domain-like"/>
    <property type="match status" value="1"/>
</dbReference>